<evidence type="ECO:0000256" key="1">
    <source>
        <dbReference type="SAM" id="Coils"/>
    </source>
</evidence>
<feature type="transmembrane region" description="Helical" evidence="2">
    <location>
        <begin position="124"/>
        <end position="146"/>
    </location>
</feature>
<evidence type="ECO:0000313" key="4">
    <source>
        <dbReference type="Proteomes" id="UP001222087"/>
    </source>
</evidence>
<name>A0ABY8AV95_9GAMM</name>
<feature type="coiled-coil region" evidence="1">
    <location>
        <begin position="6"/>
        <end position="40"/>
    </location>
</feature>
<dbReference type="Proteomes" id="UP001222087">
    <property type="component" value="Chromosome"/>
</dbReference>
<organism evidence="3 4">
    <name type="scientific">Legionella cardiaca</name>
    <dbReference type="NCBI Taxonomy" id="1071983"/>
    <lineage>
        <taxon>Bacteria</taxon>
        <taxon>Pseudomonadati</taxon>
        <taxon>Pseudomonadota</taxon>
        <taxon>Gammaproteobacteria</taxon>
        <taxon>Legionellales</taxon>
        <taxon>Legionellaceae</taxon>
        <taxon>Legionella</taxon>
    </lineage>
</organism>
<sequence>MALFFRQDFARECEELTKSIRVLQEQLNAKKLELHEKNEMLAKAFETAAKDIDTIVQNYQRSITNATSTGEKKLLLKEYREIISCLEAIAVDPHNKNAHELIRELEKENKYLPTKETLSRVGNALAALFWLGVFTIATVSLVIAAASIAAEPVSGIAFTMVSVGLMGYAYYQMAENMDALFEPKLAYQNQMQIHADDISFLENVHAAYEIPSAVPTM</sequence>
<accession>A0ABY8AV95</accession>
<gene>
    <name evidence="3" type="ORF">PXX05_14515</name>
</gene>
<reference evidence="3 4" key="1">
    <citation type="submission" date="2023-02" db="EMBL/GenBank/DDBJ databases">
        <title>Genome Sequence of L. cardiaca H63T.</title>
        <authorList>
            <person name="Lopez A.E."/>
            <person name="Cianciotto N.P."/>
        </authorList>
    </citation>
    <scope>NUCLEOTIDE SEQUENCE [LARGE SCALE GENOMIC DNA]</scope>
    <source>
        <strain evidence="3 4">H63</strain>
    </source>
</reference>
<dbReference type="RefSeq" id="WP_275088906.1">
    <property type="nucleotide sequence ID" value="NZ_CP119078.1"/>
</dbReference>
<keyword evidence="2" id="KW-0812">Transmembrane</keyword>
<evidence type="ECO:0000256" key="2">
    <source>
        <dbReference type="SAM" id="Phobius"/>
    </source>
</evidence>
<keyword evidence="2" id="KW-0472">Membrane</keyword>
<keyword evidence="2" id="KW-1133">Transmembrane helix</keyword>
<protein>
    <submittedName>
        <fullName evidence="3">Uncharacterized protein</fullName>
    </submittedName>
</protein>
<keyword evidence="1" id="KW-0175">Coiled coil</keyword>
<evidence type="ECO:0000313" key="3">
    <source>
        <dbReference type="EMBL" id="WED43092.1"/>
    </source>
</evidence>
<proteinExistence type="predicted"/>
<keyword evidence="4" id="KW-1185">Reference proteome</keyword>
<feature type="transmembrane region" description="Helical" evidence="2">
    <location>
        <begin position="152"/>
        <end position="171"/>
    </location>
</feature>
<dbReference type="EMBL" id="CP119078">
    <property type="protein sequence ID" value="WED43092.1"/>
    <property type="molecule type" value="Genomic_DNA"/>
</dbReference>